<feature type="domain" description="FHA" evidence="2">
    <location>
        <begin position="148"/>
        <end position="200"/>
    </location>
</feature>
<proteinExistence type="predicted"/>
<gene>
    <name evidence="3" type="ORF">BJP36_06980</name>
</gene>
<feature type="compositionally biased region" description="Pro residues" evidence="1">
    <location>
        <begin position="75"/>
        <end position="88"/>
    </location>
</feature>
<evidence type="ECO:0000256" key="1">
    <source>
        <dbReference type="SAM" id="MobiDB-lite"/>
    </source>
</evidence>
<accession>A0A1D9FWI3</accession>
<dbReference type="CDD" id="cd00060">
    <property type="entry name" value="FHA"/>
    <property type="match status" value="1"/>
</dbReference>
<dbReference type="AlphaFoldDB" id="A0A1D9FWI3"/>
<reference evidence="3" key="1">
    <citation type="journal article" date="2017" name="Proc. Natl. Acad. Sci. U.S.A.">
        <title>Comparative genomics uncovers the prolific and distinctive metabolic potential of the cyanobacterial genus Moorea.</title>
        <authorList>
            <person name="Leao T."/>
            <person name="Castelao G."/>
            <person name="Korobeynikov A."/>
            <person name="Monroe E.A."/>
            <person name="Podell S."/>
            <person name="Glukhov E."/>
            <person name="Allen E.E."/>
            <person name="Gerwick W.H."/>
            <person name="Gerwick L."/>
        </authorList>
    </citation>
    <scope>NUCLEOTIDE SEQUENCE</scope>
    <source>
        <strain evidence="3">JHB</strain>
    </source>
</reference>
<sequence>MNIRTHPPLTHPTHSLFPIPCSLFPVPCSLFIYLLTKDLSMITCSICGYDKNPEGTEFCEACGSELQSQTKVPPESQPPTVIQPPQPDPWKTTPAQPLDEPLPITPEQPQPQPFIPPTPPITNTALIAKLIAKQADAPVPEFWLDHSNLIGIFDPDMGPVDIDLEPFVGNETVSRHHAEIYREGGQWKIKDLGSTNGVFIKPAGKTRFNAKITRPETINPGDEIAIAKIRFLFQSP</sequence>
<evidence type="ECO:0000313" key="3">
    <source>
        <dbReference type="EMBL" id="AOY79707.2"/>
    </source>
</evidence>
<evidence type="ECO:0000259" key="2">
    <source>
        <dbReference type="PROSITE" id="PS50006"/>
    </source>
</evidence>
<name>A0A1D9FWI3_MOOP1</name>
<dbReference type="Proteomes" id="UP000176944">
    <property type="component" value="Chromosome"/>
</dbReference>
<dbReference type="Pfam" id="PF00498">
    <property type="entry name" value="FHA"/>
    <property type="match status" value="1"/>
</dbReference>
<dbReference type="InterPro" id="IPR008984">
    <property type="entry name" value="SMAD_FHA_dom_sf"/>
</dbReference>
<feature type="region of interest" description="Disordered" evidence="1">
    <location>
        <begin position="69"/>
        <end position="97"/>
    </location>
</feature>
<organism evidence="3">
    <name type="scientific">Moorena producens (strain JHB)</name>
    <dbReference type="NCBI Taxonomy" id="1454205"/>
    <lineage>
        <taxon>Bacteria</taxon>
        <taxon>Bacillati</taxon>
        <taxon>Cyanobacteriota</taxon>
        <taxon>Cyanophyceae</taxon>
        <taxon>Coleofasciculales</taxon>
        <taxon>Coleofasciculaceae</taxon>
        <taxon>Moorena</taxon>
    </lineage>
</organism>
<dbReference type="Gene3D" id="2.60.200.20">
    <property type="match status" value="1"/>
</dbReference>
<reference evidence="3" key="2">
    <citation type="submission" date="2022-10" db="EMBL/GenBank/DDBJ databases">
        <authorList>
            <person name="Ngo T.-E."/>
        </authorList>
    </citation>
    <scope>NUCLEOTIDE SEQUENCE</scope>
    <source>
        <strain evidence="3">JHB</strain>
    </source>
</reference>
<dbReference type="EMBL" id="CP017708">
    <property type="protein sequence ID" value="AOY79707.2"/>
    <property type="molecule type" value="Genomic_DNA"/>
</dbReference>
<dbReference type="InterPro" id="IPR000253">
    <property type="entry name" value="FHA_dom"/>
</dbReference>
<dbReference type="PROSITE" id="PS50006">
    <property type="entry name" value="FHA_DOMAIN"/>
    <property type="match status" value="1"/>
</dbReference>
<protein>
    <submittedName>
        <fullName evidence="3">FHA domain-containing protein</fullName>
    </submittedName>
</protein>
<dbReference type="SUPFAM" id="SSF49879">
    <property type="entry name" value="SMAD/FHA domain"/>
    <property type="match status" value="1"/>
</dbReference>